<evidence type="ECO:0000313" key="2">
    <source>
        <dbReference type="EMBL" id="CAJ1935676.1"/>
    </source>
</evidence>
<evidence type="ECO:0000313" key="3">
    <source>
        <dbReference type="Proteomes" id="UP001189624"/>
    </source>
</evidence>
<reference evidence="2" key="1">
    <citation type="submission" date="2023-10" db="EMBL/GenBank/DDBJ databases">
        <authorList>
            <person name="Domelevo Entfellner J.-B."/>
        </authorList>
    </citation>
    <scope>NUCLEOTIDE SEQUENCE</scope>
</reference>
<keyword evidence="3" id="KW-1185">Reference proteome</keyword>
<dbReference type="Proteomes" id="UP001189624">
    <property type="component" value="Chromosome 3"/>
</dbReference>
<name>A0AA86RYI5_9FABA</name>
<feature type="region of interest" description="Disordered" evidence="1">
    <location>
        <begin position="66"/>
        <end position="92"/>
    </location>
</feature>
<feature type="compositionally biased region" description="Basic and acidic residues" evidence="1">
    <location>
        <begin position="66"/>
        <end position="83"/>
    </location>
</feature>
<dbReference type="AlphaFoldDB" id="A0AA86RYI5"/>
<dbReference type="EMBL" id="OY731400">
    <property type="protein sequence ID" value="CAJ1935676.1"/>
    <property type="molecule type" value="Genomic_DNA"/>
</dbReference>
<evidence type="ECO:0000256" key="1">
    <source>
        <dbReference type="SAM" id="MobiDB-lite"/>
    </source>
</evidence>
<dbReference type="Gramene" id="rna-AYBTSS11_LOCUS7039">
    <property type="protein sequence ID" value="CAJ1935676.1"/>
    <property type="gene ID" value="gene-AYBTSS11_LOCUS7039"/>
</dbReference>
<accession>A0AA86RYI5</accession>
<proteinExistence type="predicted"/>
<gene>
    <name evidence="2" type="ORF">AYBTSS11_LOCUS7039</name>
</gene>
<sequence length="154" mass="16895">MLEHGRDKVETEAMAKVKGVEAYETRDVTRWRQKVAELKPEGSSLLEEWNECAVDVGGHEGLDAAEELSTHEDGGERLVHSGELEEQGADGGAGGVVVELHHRGADPEAEEQAFGHRGHAAIGGAEHHDGVARREAQHHFVRAHRCLHFFHPHS</sequence>
<protein>
    <submittedName>
        <fullName evidence="2">Uncharacterized protein</fullName>
    </submittedName>
</protein>
<organism evidence="2 3">
    <name type="scientific">Sphenostylis stenocarpa</name>
    <dbReference type="NCBI Taxonomy" id="92480"/>
    <lineage>
        <taxon>Eukaryota</taxon>
        <taxon>Viridiplantae</taxon>
        <taxon>Streptophyta</taxon>
        <taxon>Embryophyta</taxon>
        <taxon>Tracheophyta</taxon>
        <taxon>Spermatophyta</taxon>
        <taxon>Magnoliopsida</taxon>
        <taxon>eudicotyledons</taxon>
        <taxon>Gunneridae</taxon>
        <taxon>Pentapetalae</taxon>
        <taxon>rosids</taxon>
        <taxon>fabids</taxon>
        <taxon>Fabales</taxon>
        <taxon>Fabaceae</taxon>
        <taxon>Papilionoideae</taxon>
        <taxon>50 kb inversion clade</taxon>
        <taxon>NPAAA clade</taxon>
        <taxon>indigoferoid/millettioid clade</taxon>
        <taxon>Phaseoleae</taxon>
        <taxon>Sphenostylis</taxon>
    </lineage>
</organism>